<evidence type="ECO:0000259" key="3">
    <source>
        <dbReference type="Pfam" id="PF14214"/>
    </source>
</evidence>
<name>A0A388JTY5_CHABU</name>
<evidence type="ECO:0000259" key="2">
    <source>
        <dbReference type="Pfam" id="PF05970"/>
    </source>
</evidence>
<dbReference type="InterPro" id="IPR025476">
    <property type="entry name" value="Helitron_helicase-like"/>
</dbReference>
<dbReference type="GO" id="GO:0006310">
    <property type="term" value="P:DNA recombination"/>
    <property type="evidence" value="ECO:0007669"/>
    <property type="project" value="UniProtKB-KW"/>
</dbReference>
<keyword evidence="1" id="KW-0234">DNA repair</keyword>
<dbReference type="PANTHER" id="PTHR47642:SF5">
    <property type="entry name" value="ATP-DEPENDENT DNA HELICASE"/>
    <property type="match status" value="1"/>
</dbReference>
<feature type="domain" description="DUF6570" evidence="4">
    <location>
        <begin position="65"/>
        <end position="197"/>
    </location>
</feature>
<evidence type="ECO:0000313" key="5">
    <source>
        <dbReference type="EMBL" id="GBG61240.1"/>
    </source>
</evidence>
<dbReference type="AlphaFoldDB" id="A0A388JTY5"/>
<comment type="catalytic activity">
    <reaction evidence="1">
        <text>ATP + H2O = ADP + phosphate + H(+)</text>
        <dbReference type="Rhea" id="RHEA:13065"/>
        <dbReference type="ChEBI" id="CHEBI:15377"/>
        <dbReference type="ChEBI" id="CHEBI:15378"/>
        <dbReference type="ChEBI" id="CHEBI:30616"/>
        <dbReference type="ChEBI" id="CHEBI:43474"/>
        <dbReference type="ChEBI" id="CHEBI:456216"/>
        <dbReference type="EC" id="5.6.2.3"/>
    </reaction>
</comment>
<dbReference type="GO" id="GO:0016887">
    <property type="term" value="F:ATP hydrolysis activity"/>
    <property type="evidence" value="ECO:0007669"/>
    <property type="project" value="RHEA"/>
</dbReference>
<comment type="cofactor">
    <cofactor evidence="1">
        <name>Mg(2+)</name>
        <dbReference type="ChEBI" id="CHEBI:18420"/>
    </cofactor>
</comment>
<keyword evidence="6" id="KW-1185">Reference proteome</keyword>
<comment type="similarity">
    <text evidence="1">Belongs to the helicase family.</text>
</comment>
<dbReference type="InterPro" id="IPR046700">
    <property type="entry name" value="DUF6570"/>
</dbReference>
<dbReference type="PANTHER" id="PTHR47642">
    <property type="entry name" value="ATP-DEPENDENT DNA HELICASE"/>
    <property type="match status" value="1"/>
</dbReference>
<dbReference type="Pfam" id="PF14214">
    <property type="entry name" value="Helitron_like_N"/>
    <property type="match status" value="1"/>
</dbReference>
<dbReference type="GO" id="GO:0006281">
    <property type="term" value="P:DNA repair"/>
    <property type="evidence" value="ECO:0007669"/>
    <property type="project" value="UniProtKB-KW"/>
</dbReference>
<dbReference type="GO" id="GO:0005524">
    <property type="term" value="F:ATP binding"/>
    <property type="evidence" value="ECO:0007669"/>
    <property type="project" value="UniProtKB-KW"/>
</dbReference>
<protein>
    <recommendedName>
        <fullName evidence="1">ATP-dependent DNA helicase</fullName>
        <ecNumber evidence="1">5.6.2.3</ecNumber>
    </recommendedName>
</protein>
<organism evidence="5 6">
    <name type="scientific">Chara braunii</name>
    <name type="common">Braun's stonewort</name>
    <dbReference type="NCBI Taxonomy" id="69332"/>
    <lineage>
        <taxon>Eukaryota</taxon>
        <taxon>Viridiplantae</taxon>
        <taxon>Streptophyta</taxon>
        <taxon>Charophyceae</taxon>
        <taxon>Charales</taxon>
        <taxon>Characeae</taxon>
        <taxon>Chara</taxon>
    </lineage>
</organism>
<keyword evidence="1" id="KW-0227">DNA damage</keyword>
<evidence type="ECO:0000256" key="1">
    <source>
        <dbReference type="RuleBase" id="RU363044"/>
    </source>
</evidence>
<dbReference type="EMBL" id="BFEA01000018">
    <property type="protein sequence ID" value="GBG61240.1"/>
    <property type="molecule type" value="Genomic_DNA"/>
</dbReference>
<dbReference type="InterPro" id="IPR027417">
    <property type="entry name" value="P-loop_NTPase"/>
</dbReference>
<dbReference type="Pfam" id="PF05970">
    <property type="entry name" value="PIF1"/>
    <property type="match status" value="1"/>
</dbReference>
<sequence length="1014" mass="114600">MRAVLYNPDSSLYPDLVQHYSCEDLSPVFLGIMLSRNGIVQLADGSVHFNICDACEQPLFCSRCRPRLPKFAIANHFFVGALPPALQSATWAELLMTSLTNILAQTRVMRGGWHRSILSHLLVFDLVPGPTATLLPRSITKDTFYRIILAGPFTDGQVARIKKLHRVRHSMVENLLNFYTTFNVLYSDVKHDDEVLDSIPRDDPAFVPTLVIRDLSNDHADAKLLGHEQDGLNAPPGTTTKTTYIEKSVIFSHATAPLDPIVEQRVVELLKAGRANDPVFMLHTSSKFANLFKPTLEAKMFPHLFPYGRGHPGEEGRRVTTLRQLCARHYCLLSSRRFEQDLYYCMAAFDHLPLNRGYMFSHLTCRMQPHLHQYIAGVTTEMLSRGLENTRRRTAGLKTPDTDPAVTDLLRHVECASAYVWGSNAERRARRQEAFATCDRFGQPTIFDTLTPNTDTSFALASYVGLLDVEAFCAVLIDNPYVETEDLKRLSMADNIASARLFDRLMSIFFNKVLGFDRTTQQSVPGGGLFGPVRAYFGTVETQGRGTLHLHCLVWLENTPPTTRDFDNLLEADASLADRVTEYVDNIVFASASQDVSRLPFSIAGVTFHSWFVMHNLKADYCFERRQAQLKGIPGFTPELDLLIIDEFNMTDKDAFLRLDQALRAARKLDIPFGRVHILPTGDFFQLPPVNNTPVYSDPSLDKADTTADHEAFKLWRLFDTVVVLTETVRFRSDPEWGRHCKNARRGIWENDFIDIINSRLLENINPDLRRNFVNPKGGHFPVFVVPDNDNRTQLLHSFTRTLCALLPCDHQPVRIVADFGAKFKNRKPHDIQFIMSLPDNKLRRFAAFLDRLPGMSVLFTQNVDPARGIANRTYGVLYSLWFPEHTTFALFHDTNANIRVLLPSSPPDLALVRVPHRSAFEQLPAALSVALPSDVYPTFRQQPYGFAKVDLPTGAGMPQRTCHVRPLQFPFVSDVASNVYRIQGETLTSLVVVEWKARPNAGHKRKHNVPQQG</sequence>
<dbReference type="Pfam" id="PF20209">
    <property type="entry name" value="DUF6570"/>
    <property type="match status" value="1"/>
</dbReference>
<dbReference type="InterPro" id="IPR010285">
    <property type="entry name" value="DNA_helicase_pif1-like_DEAD"/>
</dbReference>
<dbReference type="SUPFAM" id="SSF52540">
    <property type="entry name" value="P-loop containing nucleoside triphosphate hydrolases"/>
    <property type="match status" value="2"/>
</dbReference>
<accession>A0A388JTY5</accession>
<dbReference type="Gene3D" id="3.40.50.300">
    <property type="entry name" value="P-loop containing nucleotide triphosphate hydrolases"/>
    <property type="match status" value="1"/>
</dbReference>
<feature type="domain" description="Helitron helicase-like" evidence="3">
    <location>
        <begin position="375"/>
        <end position="554"/>
    </location>
</feature>
<proteinExistence type="inferred from homology"/>
<dbReference type="STRING" id="69332.A0A388JTY5"/>
<gene>
    <name evidence="5" type="ORF">CBR_g19772</name>
</gene>
<dbReference type="EC" id="5.6.2.3" evidence="1"/>
<dbReference type="OrthoDB" id="124644at2759"/>
<comment type="caution">
    <text evidence="5">The sequence shown here is derived from an EMBL/GenBank/DDBJ whole genome shotgun (WGS) entry which is preliminary data.</text>
</comment>
<keyword evidence="1" id="KW-0347">Helicase</keyword>
<dbReference type="Gramene" id="GBG61240">
    <property type="protein sequence ID" value="GBG61240"/>
    <property type="gene ID" value="CBR_g19772"/>
</dbReference>
<keyword evidence="1" id="KW-0378">Hydrolase</keyword>
<dbReference type="GO" id="GO:0000723">
    <property type="term" value="P:telomere maintenance"/>
    <property type="evidence" value="ECO:0007669"/>
    <property type="project" value="InterPro"/>
</dbReference>
<keyword evidence="1" id="KW-0067">ATP-binding</keyword>
<dbReference type="InterPro" id="IPR051055">
    <property type="entry name" value="PIF1_helicase"/>
</dbReference>
<keyword evidence="1" id="KW-0233">DNA recombination</keyword>
<reference evidence="5 6" key="1">
    <citation type="journal article" date="2018" name="Cell">
        <title>The Chara Genome: Secondary Complexity and Implications for Plant Terrestrialization.</title>
        <authorList>
            <person name="Nishiyama T."/>
            <person name="Sakayama H."/>
            <person name="Vries J.D."/>
            <person name="Buschmann H."/>
            <person name="Saint-Marcoux D."/>
            <person name="Ullrich K.K."/>
            <person name="Haas F.B."/>
            <person name="Vanderstraeten L."/>
            <person name="Becker D."/>
            <person name="Lang D."/>
            <person name="Vosolsobe S."/>
            <person name="Rombauts S."/>
            <person name="Wilhelmsson P.K.I."/>
            <person name="Janitza P."/>
            <person name="Kern R."/>
            <person name="Heyl A."/>
            <person name="Rumpler F."/>
            <person name="Villalobos L.I.A.C."/>
            <person name="Clay J.M."/>
            <person name="Skokan R."/>
            <person name="Toyoda A."/>
            <person name="Suzuki Y."/>
            <person name="Kagoshima H."/>
            <person name="Schijlen E."/>
            <person name="Tajeshwar N."/>
            <person name="Catarino B."/>
            <person name="Hetherington A.J."/>
            <person name="Saltykova A."/>
            <person name="Bonnot C."/>
            <person name="Breuninger H."/>
            <person name="Symeonidi A."/>
            <person name="Radhakrishnan G.V."/>
            <person name="Van Nieuwerburgh F."/>
            <person name="Deforce D."/>
            <person name="Chang C."/>
            <person name="Karol K.G."/>
            <person name="Hedrich R."/>
            <person name="Ulvskov P."/>
            <person name="Glockner G."/>
            <person name="Delwiche C.F."/>
            <person name="Petrasek J."/>
            <person name="Van de Peer Y."/>
            <person name="Friml J."/>
            <person name="Beilby M."/>
            <person name="Dolan L."/>
            <person name="Kohara Y."/>
            <person name="Sugano S."/>
            <person name="Fujiyama A."/>
            <person name="Delaux P.-M."/>
            <person name="Quint M."/>
            <person name="TheiBen G."/>
            <person name="Hagemann M."/>
            <person name="Harholt J."/>
            <person name="Dunand C."/>
            <person name="Zachgo S."/>
            <person name="Langdale J."/>
            <person name="Maumus F."/>
            <person name="Straeten D.V.D."/>
            <person name="Gould S.B."/>
            <person name="Rensing S.A."/>
        </authorList>
    </citation>
    <scope>NUCLEOTIDE SEQUENCE [LARGE SCALE GENOMIC DNA]</scope>
    <source>
        <strain evidence="5 6">S276</strain>
    </source>
</reference>
<dbReference type="GO" id="GO:0043139">
    <property type="term" value="F:5'-3' DNA helicase activity"/>
    <property type="evidence" value="ECO:0007669"/>
    <property type="project" value="UniProtKB-EC"/>
</dbReference>
<feature type="domain" description="DNA helicase Pif1-like DEAD-box helicase" evidence="2">
    <location>
        <begin position="585"/>
        <end position="734"/>
    </location>
</feature>
<evidence type="ECO:0000259" key="4">
    <source>
        <dbReference type="Pfam" id="PF20209"/>
    </source>
</evidence>
<keyword evidence="1" id="KW-0547">Nucleotide-binding</keyword>
<dbReference type="Proteomes" id="UP000265515">
    <property type="component" value="Unassembled WGS sequence"/>
</dbReference>
<evidence type="ECO:0000313" key="6">
    <source>
        <dbReference type="Proteomes" id="UP000265515"/>
    </source>
</evidence>